<evidence type="ECO:0000313" key="4">
    <source>
        <dbReference type="Proteomes" id="UP000008493"/>
    </source>
</evidence>
<dbReference type="InParanoid" id="K5X1Z8"/>
<keyword evidence="4" id="KW-1185">Reference proteome</keyword>
<dbReference type="Gene3D" id="3.40.50.300">
    <property type="entry name" value="P-loop containing nucleotide triphosphate hydrolases"/>
    <property type="match status" value="1"/>
</dbReference>
<dbReference type="AlphaFoldDB" id="K5X1Z8"/>
<accession>K5X1Z8</accession>
<evidence type="ECO:0000313" key="3">
    <source>
        <dbReference type="EMBL" id="EKM77153.1"/>
    </source>
</evidence>
<dbReference type="Proteomes" id="UP000008493">
    <property type="component" value="Unassembled WGS sequence"/>
</dbReference>
<evidence type="ECO:0000259" key="2">
    <source>
        <dbReference type="PROSITE" id="PS50837"/>
    </source>
</evidence>
<dbReference type="PROSITE" id="PS50837">
    <property type="entry name" value="NACHT"/>
    <property type="match status" value="1"/>
</dbReference>
<dbReference type="PANTHER" id="PTHR10039">
    <property type="entry name" value="AMELOGENIN"/>
    <property type="match status" value="1"/>
</dbReference>
<dbReference type="HOGENOM" id="CLU_000288_6_10_1"/>
<dbReference type="InterPro" id="IPR007111">
    <property type="entry name" value="NACHT_NTPase"/>
</dbReference>
<dbReference type="EMBL" id="JH971397">
    <property type="protein sequence ID" value="EKM77153.1"/>
    <property type="molecule type" value="Genomic_DNA"/>
</dbReference>
<name>K5X1Z8_AGABU</name>
<feature type="domain" description="NACHT" evidence="2">
    <location>
        <begin position="128"/>
        <end position="278"/>
    </location>
</feature>
<dbReference type="GeneID" id="18827242"/>
<gene>
    <name evidence="3" type="ORF">AGABI1DRAFT_130570</name>
</gene>
<protein>
    <recommendedName>
        <fullName evidence="2">NACHT domain-containing protein</fullName>
    </recommendedName>
</protein>
<organism evidence="3 4">
    <name type="scientific">Agaricus bisporus var. burnettii (strain JB137-S8 / ATCC MYA-4627 / FGSC 10392)</name>
    <name type="common">White button mushroom</name>
    <dbReference type="NCBI Taxonomy" id="597362"/>
    <lineage>
        <taxon>Eukaryota</taxon>
        <taxon>Fungi</taxon>
        <taxon>Dikarya</taxon>
        <taxon>Basidiomycota</taxon>
        <taxon>Agaricomycotina</taxon>
        <taxon>Agaricomycetes</taxon>
        <taxon>Agaricomycetidae</taxon>
        <taxon>Agaricales</taxon>
        <taxon>Agaricineae</taxon>
        <taxon>Agaricaceae</taxon>
        <taxon>Agaricus</taxon>
    </lineage>
</organism>
<dbReference type="InterPro" id="IPR056884">
    <property type="entry name" value="NPHP3-like_N"/>
</dbReference>
<dbReference type="RefSeq" id="XP_007332152.1">
    <property type="nucleotide sequence ID" value="XM_007332090.1"/>
</dbReference>
<dbReference type="PANTHER" id="PTHR10039:SF17">
    <property type="entry name" value="FUNGAL STAND N-TERMINAL GOODBYE DOMAIN-CONTAINING PROTEIN-RELATED"/>
    <property type="match status" value="1"/>
</dbReference>
<sequence>MPPRRKKNKISEWVLGFFSSKDEIHYMPDGPQRHAGPGGFFNNAQQLTVNNSTMTAVQGNQYHYTTTYVHGDGNLTTHIMKLLSDHIILGAAHDDSARVPPPRCHPGTRVSLISRITAWFNDEQLQELLLWITGPAGVGKSAIVQTFAEYLVESKLLGASVFCSRPNKRNNPHRIFVTITYQLATRITAYREFLVERLSLDPQLLNRDMTTQFNTFIVEPFVEKKIGAGGKRWGILLDGLDELEGEDSQCEIIQLISTFTLEHSDAPLVWIISSRPESHISNTFDDNQVRRSCWSEYIPIDSTEACEDVDRFLRSSFKMIRKKYRHCVPSDWPSNTDFLSVTAAASGLFVYAEVVMQFIRDPDYADPVSRLKVLLSIIDRSHAVPIKEKPFVHLDALYQEILSSIPSALWPMAKQILAFTIHWDQIEITRFPLTWWRIVGTLRGMSILLGMTPNRIYASFNKCRSTLKLPDWKVAHKARLMFLHASFADYLRDSSRSGNFYVGSMADVEADVMLSLLEIWNKCSGDDIATTSVESTWHQYCSKLDGKSPPRAIAKFHSKLFHDSIYCLGPLAYRVLEQPTESRTYSQLRQVHMRKLCYFFKVKDLLDFVHQVMNVSTDSCDVELLRQTELGDLTFQHFDWKDMSPAYAYYGKKGEFSKSQIWTLRRPRTRADLESFVSELESLQERSPKLKVIIFGGVPQGRVAVFLRPLAGESPDSYDSMPYVIPYLK</sequence>
<dbReference type="OrthoDB" id="538223at2759"/>
<dbReference type="Pfam" id="PF24883">
    <property type="entry name" value="NPHP3_N"/>
    <property type="match status" value="1"/>
</dbReference>
<dbReference type="SUPFAM" id="SSF52540">
    <property type="entry name" value="P-loop containing nucleoside triphosphate hydrolases"/>
    <property type="match status" value="1"/>
</dbReference>
<keyword evidence="1" id="KW-0677">Repeat</keyword>
<dbReference type="InterPro" id="IPR027417">
    <property type="entry name" value="P-loop_NTPase"/>
</dbReference>
<proteinExistence type="predicted"/>
<dbReference type="KEGG" id="abp:AGABI1DRAFT130570"/>
<evidence type="ECO:0000256" key="1">
    <source>
        <dbReference type="ARBA" id="ARBA00022737"/>
    </source>
</evidence>
<reference evidence="4" key="1">
    <citation type="journal article" date="2012" name="Proc. Natl. Acad. Sci. U.S.A.">
        <title>Genome sequence of the button mushroom Agaricus bisporus reveals mechanisms governing adaptation to a humic-rich ecological niche.</title>
        <authorList>
            <person name="Morin E."/>
            <person name="Kohler A."/>
            <person name="Baker A.R."/>
            <person name="Foulongne-Oriol M."/>
            <person name="Lombard V."/>
            <person name="Nagy L.G."/>
            <person name="Ohm R.A."/>
            <person name="Patyshakuliyeva A."/>
            <person name="Brun A."/>
            <person name="Aerts A.L."/>
            <person name="Bailey A.M."/>
            <person name="Billette C."/>
            <person name="Coutinho P.M."/>
            <person name="Deakin G."/>
            <person name="Doddapaneni H."/>
            <person name="Floudas D."/>
            <person name="Grimwood J."/>
            <person name="Hilden K."/>
            <person name="Kuees U."/>
            <person name="LaButti K.M."/>
            <person name="Lapidus A."/>
            <person name="Lindquist E.A."/>
            <person name="Lucas S.M."/>
            <person name="Murat C."/>
            <person name="Riley R.W."/>
            <person name="Salamov A.A."/>
            <person name="Schmutz J."/>
            <person name="Subramanian V."/>
            <person name="Woesten H.A.B."/>
            <person name="Xu J."/>
            <person name="Eastwood D.C."/>
            <person name="Foster G.D."/>
            <person name="Sonnenberg A.S."/>
            <person name="Cullen D."/>
            <person name="de Vries R.P."/>
            <person name="Lundell T."/>
            <person name="Hibbett D.S."/>
            <person name="Henrissat B."/>
            <person name="Burton K.S."/>
            <person name="Kerrigan R.W."/>
            <person name="Challen M.P."/>
            <person name="Grigoriev I.V."/>
            <person name="Martin F."/>
        </authorList>
    </citation>
    <scope>NUCLEOTIDE SEQUENCE [LARGE SCALE GENOMIC DNA]</scope>
    <source>
        <strain evidence="4">JB137-S8 / ATCC MYA-4627 / FGSC 10392</strain>
    </source>
</reference>